<name>A0ABV7UR01_9GAMM</name>
<feature type="compositionally biased region" description="Low complexity" evidence="1">
    <location>
        <begin position="109"/>
        <end position="127"/>
    </location>
</feature>
<evidence type="ECO:0008006" key="4">
    <source>
        <dbReference type="Google" id="ProtNLM"/>
    </source>
</evidence>
<feature type="compositionally biased region" description="Pro residues" evidence="1">
    <location>
        <begin position="128"/>
        <end position="145"/>
    </location>
</feature>
<feature type="compositionally biased region" description="Low complexity" evidence="1">
    <location>
        <begin position="178"/>
        <end position="202"/>
    </location>
</feature>
<sequence length="394" mass="41295">MPLTLGLTGMDPATETALKAAFIHANARIGSLWQLVPETEAEHIMVDMDSMYGPMSWLRLHAAGKHVIGLTTAPRSQTDFRLGRPFDSDSFSTLLRDVAAQAGVSVPEAASDSAPRAAAAADLAPPAASSPPSPAPQPAPSPPAASPTERVPGTPAVTQTASDATDDPAPAIEERAPDSAAPVATAAAPVAAAPPATESAPQPAAPRERRLGDWLAPGALERRVRYRSGDGVVLLIDPSNRSYHGPAALKPLAPAFASVVQREDFVDVDDADWSRESTAAGAAQPLQRLQWLDALLAGKGALLPGHDPDGRYRLNKWPQTEREYPKHFRIATAMMKGPATVRELAEASGMPVSDVADFINASLATGFADLAPDEPVEPIEATKPTGLFGRLRGK</sequence>
<keyword evidence="3" id="KW-1185">Reference proteome</keyword>
<feature type="compositionally biased region" description="Low complexity" evidence="1">
    <location>
        <begin position="160"/>
        <end position="171"/>
    </location>
</feature>
<evidence type="ECO:0000256" key="1">
    <source>
        <dbReference type="SAM" id="MobiDB-lite"/>
    </source>
</evidence>
<protein>
    <recommendedName>
        <fullName evidence="4">DUF4388 domain-containing protein</fullName>
    </recommendedName>
</protein>
<accession>A0ABV7UR01</accession>
<reference evidence="3" key="1">
    <citation type="journal article" date="2019" name="Int. J. Syst. Evol. Microbiol.">
        <title>The Global Catalogue of Microorganisms (GCM) 10K type strain sequencing project: providing services to taxonomists for standard genome sequencing and annotation.</title>
        <authorList>
            <consortium name="The Broad Institute Genomics Platform"/>
            <consortium name="The Broad Institute Genome Sequencing Center for Infectious Disease"/>
            <person name="Wu L."/>
            <person name="Ma J."/>
        </authorList>
    </citation>
    <scope>NUCLEOTIDE SEQUENCE [LARGE SCALE GENOMIC DNA]</scope>
    <source>
        <strain evidence="3">KCTC 42211</strain>
    </source>
</reference>
<dbReference type="EMBL" id="JBHRYF010000001">
    <property type="protein sequence ID" value="MFC3659054.1"/>
    <property type="molecule type" value="Genomic_DNA"/>
</dbReference>
<feature type="region of interest" description="Disordered" evidence="1">
    <location>
        <begin position="107"/>
        <end position="211"/>
    </location>
</feature>
<comment type="caution">
    <text evidence="2">The sequence shown here is derived from an EMBL/GenBank/DDBJ whole genome shotgun (WGS) entry which is preliminary data.</text>
</comment>
<gene>
    <name evidence="2" type="ORF">ACFOM9_03040</name>
</gene>
<dbReference type="Proteomes" id="UP001595724">
    <property type="component" value="Unassembled WGS sequence"/>
</dbReference>
<evidence type="ECO:0000313" key="2">
    <source>
        <dbReference type="EMBL" id="MFC3659054.1"/>
    </source>
</evidence>
<proteinExistence type="predicted"/>
<dbReference type="RefSeq" id="WP_386706056.1">
    <property type="nucleotide sequence ID" value="NZ_JBHRYF010000001.1"/>
</dbReference>
<organism evidence="2 3">
    <name type="scientific">Luteimonas notoginsengisoli</name>
    <dbReference type="NCBI Taxonomy" id="1578200"/>
    <lineage>
        <taxon>Bacteria</taxon>
        <taxon>Pseudomonadati</taxon>
        <taxon>Pseudomonadota</taxon>
        <taxon>Gammaproteobacteria</taxon>
        <taxon>Lysobacterales</taxon>
        <taxon>Lysobacteraceae</taxon>
        <taxon>Luteimonas</taxon>
    </lineage>
</organism>
<evidence type="ECO:0000313" key="3">
    <source>
        <dbReference type="Proteomes" id="UP001595724"/>
    </source>
</evidence>